<name>A0A438JH42_VITVI</name>
<dbReference type="AlphaFoldDB" id="A0A438JH42"/>
<dbReference type="SUPFAM" id="SSF53098">
    <property type="entry name" value="Ribonuclease H-like"/>
    <property type="match status" value="1"/>
</dbReference>
<dbReference type="InterPro" id="IPR036397">
    <property type="entry name" value="RNaseH_sf"/>
</dbReference>
<evidence type="ECO:0000313" key="2">
    <source>
        <dbReference type="EMBL" id="RVX08268.1"/>
    </source>
</evidence>
<dbReference type="Proteomes" id="UP000288805">
    <property type="component" value="Unassembled WGS sequence"/>
</dbReference>
<comment type="caution">
    <text evidence="2">The sequence shown here is derived from an EMBL/GenBank/DDBJ whole genome shotgun (WGS) entry which is preliminary data.</text>
</comment>
<dbReference type="CDD" id="cd09279">
    <property type="entry name" value="RNase_HI_like"/>
    <property type="match status" value="1"/>
</dbReference>
<dbReference type="EMBL" id="QGNW01000042">
    <property type="protein sequence ID" value="RVX08268.1"/>
    <property type="molecule type" value="Genomic_DNA"/>
</dbReference>
<dbReference type="GO" id="GO:0004523">
    <property type="term" value="F:RNA-DNA hybrid ribonuclease activity"/>
    <property type="evidence" value="ECO:0007669"/>
    <property type="project" value="InterPro"/>
</dbReference>
<dbReference type="Gene3D" id="3.30.420.10">
    <property type="entry name" value="Ribonuclease H-like superfamily/Ribonuclease H"/>
    <property type="match status" value="1"/>
</dbReference>
<dbReference type="InterPro" id="IPR002156">
    <property type="entry name" value="RNaseH_domain"/>
</dbReference>
<organism evidence="2 3">
    <name type="scientific">Vitis vinifera</name>
    <name type="common">Grape</name>
    <dbReference type="NCBI Taxonomy" id="29760"/>
    <lineage>
        <taxon>Eukaryota</taxon>
        <taxon>Viridiplantae</taxon>
        <taxon>Streptophyta</taxon>
        <taxon>Embryophyta</taxon>
        <taxon>Tracheophyta</taxon>
        <taxon>Spermatophyta</taxon>
        <taxon>Magnoliopsida</taxon>
        <taxon>eudicotyledons</taxon>
        <taxon>Gunneridae</taxon>
        <taxon>Pentapetalae</taxon>
        <taxon>rosids</taxon>
        <taxon>Vitales</taxon>
        <taxon>Vitaceae</taxon>
        <taxon>Viteae</taxon>
        <taxon>Vitis</taxon>
    </lineage>
</organism>
<dbReference type="PANTHER" id="PTHR48475:SF1">
    <property type="entry name" value="RNASE H TYPE-1 DOMAIN-CONTAINING PROTEIN"/>
    <property type="match status" value="1"/>
</dbReference>
<proteinExistence type="predicted"/>
<evidence type="ECO:0000313" key="3">
    <source>
        <dbReference type="Proteomes" id="UP000288805"/>
    </source>
</evidence>
<dbReference type="PROSITE" id="PS50879">
    <property type="entry name" value="RNASE_H_1"/>
    <property type="match status" value="1"/>
</dbReference>
<dbReference type="GO" id="GO:0003676">
    <property type="term" value="F:nucleic acid binding"/>
    <property type="evidence" value="ECO:0007669"/>
    <property type="project" value="InterPro"/>
</dbReference>
<gene>
    <name evidence="2" type="ORF">CK203_017797</name>
</gene>
<dbReference type="InterPro" id="IPR012337">
    <property type="entry name" value="RNaseH-like_sf"/>
</dbReference>
<accession>A0A438JH42</accession>
<sequence length="145" mass="16873">MTDFIFELSQKQGHPTYCPKEQWWTLYIDGASKVFGSRVGLILQSPTGKLMEQLFCLNFSASNNKAEYEAVIVGLNLALMLVATKLEIKSDSQLIVGKIQQEYEAKDERMARYLVMVEDHLKKLNEWVVRRVPRKENVRQIHWPE</sequence>
<protein>
    <recommendedName>
        <fullName evidence="1">RNase H type-1 domain-containing protein</fullName>
    </recommendedName>
</protein>
<dbReference type="PANTHER" id="PTHR48475">
    <property type="entry name" value="RIBONUCLEASE H"/>
    <property type="match status" value="1"/>
</dbReference>
<evidence type="ECO:0000259" key="1">
    <source>
        <dbReference type="PROSITE" id="PS50879"/>
    </source>
</evidence>
<dbReference type="Pfam" id="PF13456">
    <property type="entry name" value="RVT_3"/>
    <property type="match status" value="1"/>
</dbReference>
<feature type="domain" description="RNase H type-1" evidence="1">
    <location>
        <begin position="20"/>
        <end position="145"/>
    </location>
</feature>
<reference evidence="2 3" key="1">
    <citation type="journal article" date="2018" name="PLoS Genet.">
        <title>Population sequencing reveals clonal diversity and ancestral inbreeding in the grapevine cultivar Chardonnay.</title>
        <authorList>
            <person name="Roach M.J."/>
            <person name="Johnson D.L."/>
            <person name="Bohlmann J."/>
            <person name="van Vuuren H.J."/>
            <person name="Jones S.J."/>
            <person name="Pretorius I.S."/>
            <person name="Schmidt S.A."/>
            <person name="Borneman A.R."/>
        </authorList>
    </citation>
    <scope>NUCLEOTIDE SEQUENCE [LARGE SCALE GENOMIC DNA]</scope>
    <source>
        <strain evidence="3">cv. Chardonnay</strain>
        <tissue evidence="2">Leaf</tissue>
    </source>
</reference>